<keyword evidence="5" id="KW-1185">Reference proteome</keyword>
<reference evidence="5" key="1">
    <citation type="journal article" date="2019" name="Int. J. Syst. Evol. Microbiol.">
        <title>The Global Catalogue of Microorganisms (GCM) 10K type strain sequencing project: providing services to taxonomists for standard genome sequencing and annotation.</title>
        <authorList>
            <consortium name="The Broad Institute Genomics Platform"/>
            <consortium name="The Broad Institute Genome Sequencing Center for Infectious Disease"/>
            <person name="Wu L."/>
            <person name="Ma J."/>
        </authorList>
    </citation>
    <scope>NUCLEOTIDE SEQUENCE [LARGE SCALE GENOMIC DNA]</scope>
    <source>
        <strain evidence="5">JCM 17923</strain>
    </source>
</reference>
<feature type="region of interest" description="Disordered" evidence="1">
    <location>
        <begin position="26"/>
        <end position="51"/>
    </location>
</feature>
<protein>
    <recommendedName>
        <fullName evidence="6">T9SS type A sorting domain-containing protein</fullName>
    </recommendedName>
</protein>
<evidence type="ECO:0000313" key="4">
    <source>
        <dbReference type="EMBL" id="GAA4355496.1"/>
    </source>
</evidence>
<proteinExistence type="predicted"/>
<dbReference type="Pfam" id="PF06119">
    <property type="entry name" value="NIDO"/>
    <property type="match status" value="2"/>
</dbReference>
<comment type="caution">
    <text evidence="4">The sequence shown here is derived from an EMBL/GenBank/DDBJ whole genome shotgun (WGS) entry which is preliminary data.</text>
</comment>
<feature type="domain" description="Secretion system C-terminal sorting" evidence="3">
    <location>
        <begin position="916"/>
        <end position="994"/>
    </location>
</feature>
<evidence type="ECO:0008006" key="6">
    <source>
        <dbReference type="Google" id="ProtNLM"/>
    </source>
</evidence>
<dbReference type="Pfam" id="PF18962">
    <property type="entry name" value="Por_Secre_tail"/>
    <property type="match status" value="1"/>
</dbReference>
<dbReference type="InterPro" id="IPR026444">
    <property type="entry name" value="Secre_tail"/>
</dbReference>
<dbReference type="NCBIfam" id="TIGR04183">
    <property type="entry name" value="Por_Secre_tail"/>
    <property type="match status" value="1"/>
</dbReference>
<dbReference type="EMBL" id="BAABGZ010000018">
    <property type="protein sequence ID" value="GAA4355496.1"/>
    <property type="molecule type" value="Genomic_DNA"/>
</dbReference>
<dbReference type="InterPro" id="IPR003886">
    <property type="entry name" value="NIDO_dom"/>
</dbReference>
<evidence type="ECO:0000256" key="1">
    <source>
        <dbReference type="SAM" id="MobiDB-lite"/>
    </source>
</evidence>
<sequence length="995" mass="104059">MLRAQAQQPRLTDPSVLDPTYNARKQQLAQPLSPPPAATIRRGIQPPGTPLPECFEPLDKTTFTALPRNDDGFFGPINLGFQFFLFGTPYTQVYINTNGNITFNAGLEQYNAAGFPISTPMLAPFWADVDTRTPSTGTRGQVWYRLYNDRLVVTWDSVGYFSNQIDKKNNFQLTIYANAGGTLTQDVVFAYGDMQWTTGSASGGAGGFGGTPATAGINEGGTGGRFTQIGRFNLDGYTYNDNTSNSGIDYLDYKCFGFRVYDAGNQPPAVAGLPLSGAITVDQGQTVNLTPQFTGPEANQTVTVNVQTNGLCNTTAAIGLGANPTVNFSVTGAPCNIGTHTITFQAQDNGTPVANATYTLTVVVNPPVNAAVWDGDVSTDYLLAANWQGDVQPQPADSVLIPASAPRFPVLDGAATSGTFRIRPGASMTISALGVLTVNGDLRTNGILDGTGVLELSGTARQNIGGTALLRVGELQVGAAGALQLGSVAVRRILDLTGALTTNGQSLTLLSDASTTAMAINRGTGRVIGNATVQRYISPALNSGLGYRHLSAPVTGVTMGSIASAGFTPVLNTAYNTLGNTARPFPNMFGYDQARVTTSGSAGATDFDKGFFVPAATTTAFANAKGYTVNMLPSATLAFTGALHNGTFNSGNLARGLQTQSGWHLLGNPFPAPIDWDAAFASATGLENAVYVFKSSGQYAGSYEAYVNGIGSARFIGIGQGFFVRTALPGTNGQLNLTNAARVTSYLNPTVNRSAPTAGDRRPQLRLELVASTQQQDAAYVYFESGATPAFDRAYDAVKLPGGNQLYLASGLSGEAFSINGLPALTAAGATVPLLTYVPAAGTYTLRVGELKNFGTTSVQLEDRLTGRWQDLRTQPSLSFQASRPDAAATRFVLHIGQARALATAAATLPADAVSLWPNPASEALSVNVSALPAGNEQLQLSLLNVLGQVALQQQVPVRSGSASATLALSGLAPGVYTLRGTSSTHSFTRSVVVR</sequence>
<feature type="domain" description="NIDO" evidence="2">
    <location>
        <begin position="92"/>
        <end position="145"/>
    </location>
</feature>
<evidence type="ECO:0000259" key="2">
    <source>
        <dbReference type="Pfam" id="PF06119"/>
    </source>
</evidence>
<feature type="domain" description="NIDO" evidence="2">
    <location>
        <begin position="151"/>
        <end position="229"/>
    </location>
</feature>
<name>A0ABP8IC06_9BACT</name>
<accession>A0ABP8IC06</accession>
<organism evidence="4 5">
    <name type="scientific">Hymenobacter saemangeumensis</name>
    <dbReference type="NCBI Taxonomy" id="1084522"/>
    <lineage>
        <taxon>Bacteria</taxon>
        <taxon>Pseudomonadati</taxon>
        <taxon>Bacteroidota</taxon>
        <taxon>Cytophagia</taxon>
        <taxon>Cytophagales</taxon>
        <taxon>Hymenobacteraceae</taxon>
        <taxon>Hymenobacter</taxon>
    </lineage>
</organism>
<dbReference type="Proteomes" id="UP001501153">
    <property type="component" value="Unassembled WGS sequence"/>
</dbReference>
<gene>
    <name evidence="4" type="ORF">GCM10023185_18380</name>
</gene>
<evidence type="ECO:0000259" key="3">
    <source>
        <dbReference type="Pfam" id="PF18962"/>
    </source>
</evidence>
<evidence type="ECO:0000313" key="5">
    <source>
        <dbReference type="Proteomes" id="UP001501153"/>
    </source>
</evidence>